<dbReference type="RefSeq" id="XP_001302168.1">
    <property type="nucleotide sequence ID" value="XM_001302167.1"/>
</dbReference>
<name>A2G0T0_TRIV3</name>
<reference evidence="1" key="2">
    <citation type="journal article" date="2007" name="Science">
        <title>Draft genome sequence of the sexually transmitted pathogen Trichomonas vaginalis.</title>
        <authorList>
            <person name="Carlton J.M."/>
            <person name="Hirt R.P."/>
            <person name="Silva J.C."/>
            <person name="Delcher A.L."/>
            <person name="Schatz M."/>
            <person name="Zhao Q."/>
            <person name="Wortman J.R."/>
            <person name="Bidwell S.L."/>
            <person name="Alsmark U.C.M."/>
            <person name="Besteiro S."/>
            <person name="Sicheritz-Ponten T."/>
            <person name="Noel C.J."/>
            <person name="Dacks J.B."/>
            <person name="Foster P.G."/>
            <person name="Simillion C."/>
            <person name="Van de Peer Y."/>
            <person name="Miranda-Saavedra D."/>
            <person name="Barton G.J."/>
            <person name="Westrop G.D."/>
            <person name="Mueller S."/>
            <person name="Dessi D."/>
            <person name="Fiori P.L."/>
            <person name="Ren Q."/>
            <person name="Paulsen I."/>
            <person name="Zhang H."/>
            <person name="Bastida-Corcuera F.D."/>
            <person name="Simoes-Barbosa A."/>
            <person name="Brown M.T."/>
            <person name="Hayes R.D."/>
            <person name="Mukherjee M."/>
            <person name="Okumura C.Y."/>
            <person name="Schneider R."/>
            <person name="Smith A.J."/>
            <person name="Vanacova S."/>
            <person name="Villalvazo M."/>
            <person name="Haas B.J."/>
            <person name="Pertea M."/>
            <person name="Feldblyum T.V."/>
            <person name="Utterback T.R."/>
            <person name="Shu C.L."/>
            <person name="Osoegawa K."/>
            <person name="de Jong P.J."/>
            <person name="Hrdy I."/>
            <person name="Horvathova L."/>
            <person name="Zubacova Z."/>
            <person name="Dolezal P."/>
            <person name="Malik S.B."/>
            <person name="Logsdon J.M. Jr."/>
            <person name="Henze K."/>
            <person name="Gupta A."/>
            <person name="Wang C.C."/>
            <person name="Dunne R.L."/>
            <person name="Upcroft J.A."/>
            <person name="Upcroft P."/>
            <person name="White O."/>
            <person name="Salzberg S.L."/>
            <person name="Tang P."/>
            <person name="Chiu C.-H."/>
            <person name="Lee Y.-S."/>
            <person name="Embley T.M."/>
            <person name="Coombs G.H."/>
            <person name="Mottram J.C."/>
            <person name="Tachezy J."/>
            <person name="Fraser-Liggett C.M."/>
            <person name="Johnson P.J."/>
        </authorList>
    </citation>
    <scope>NUCLEOTIDE SEQUENCE [LARGE SCALE GENOMIC DNA]</scope>
    <source>
        <strain evidence="1">G3</strain>
    </source>
</reference>
<dbReference type="Proteomes" id="UP000001542">
    <property type="component" value="Unassembled WGS sequence"/>
</dbReference>
<dbReference type="InParanoid" id="A2G0T0"/>
<reference evidence="1" key="1">
    <citation type="submission" date="2006-10" db="EMBL/GenBank/DDBJ databases">
        <authorList>
            <person name="Amadeo P."/>
            <person name="Zhao Q."/>
            <person name="Wortman J."/>
            <person name="Fraser-Liggett C."/>
            <person name="Carlton J."/>
        </authorList>
    </citation>
    <scope>NUCLEOTIDE SEQUENCE</scope>
    <source>
        <strain evidence="1">G3</strain>
    </source>
</reference>
<accession>A2G0T0</accession>
<dbReference type="VEuPathDB" id="TrichDB:TVAG_037230"/>
<proteinExistence type="predicted"/>
<sequence>MDQLISELSSLSKQGRLMPAEEILTGKLANFEEIVSKANINEKDVETIENVLISLLNVNNGDLSYHCSIRIAVCLTTIYSTQKSPKLWNLITTTSKNPTVSKLYASYYVIKRIGHSSKSMLAGLIKSILSLVKSDEKFYHPVMFLIRSCYHISPVDLKPYDEKILSIAKSSLLLQHEHIRLAAIKLLRTLIKYNAQLVHKVLPIIDSILGHANNSPFIDDEVSYLIANIAALPLLKQNNTVEVKEFTIGKQQTQASDFTETFHIFTKYIKNFTSVFRHFLDIISPQFLYDNINIIFDFVRKNQLYDLSQILSLFGHDVRSNLFTQIAAERPPTASQLHCLRFLASDKAMAHEAAAVSLQLSSSDQEDARFSCCQYITILSNEYPDIAAMYLETAALFLGFPPDDDPQIAADLRGFSLLAANIIGSSKDPESTCLPVENNIIAFLKRSLTANNVFAPDYQACFRLLAVLPSKYVDLELVGKQLTMATKYVTEHASEMASRPNKDLVRLISAAIAQHPKIPGAIKFADAASNAEQGLTSTSIVGIVTALVGMKEKDSLKILLKLMPRILKETPPESYVKTLLVQPMPPMTELLFYSVSSVQQNGPLYMRITGQSMSIRICEMMPEIMSIFSKEEITQFLTYLIHSSTNYYMSHLLILKLCLSEKIVLLPSNLHSLILDTLNDSFTDIERMRVSSEIVAIFCARFGSFDEISKIISKFRGNGKCLVLAALFRHVQMTDNDIVKAMHDLDEIVKSNHSEQTALFSLISLYDSCCQRLTAMPLTGTQLRILMSKLHSLSSLSPYTLFFLAGAYSKLLPVLTPQNNKYDIEDLRLISQMLSECGLPYSKQIFYHLVRNYLAFYNTLKPNFSISYPDKKGTSISLELAACGALADQIKIQKLEGDYFSFISRSFLLLQKRDDSRPEEFILAVSSDENHTTEWVKIVKTVLSSNALPGFQNATIEPMPQVKAVCLKICQNLLNQINEPGELLDDLVTSATRSIETKIERIVKNGFPVLVKIIEKFDGQKCLDLYEPQIISNVKNSFSVLSDSKQFLLAVLSHCMKKCQRNEEINNFLTEFTNGLTNCDINPSSICIAATFFKLLRLMDKSDIDVNLNRFCKPLGDVYKSMTEIFAKEDWMMISDFRGNYEKSLSEILSSVAWLTKKCEVNTNDFVAFLVKEMKCGEEWLETSSFTALSVLIKYEKEEIEEDLILSALTAVENSPLLEQFTINCSHRKLQSKAWNKMADLVFAKTFSKEAAAFLLNSGTKSDIYDKSDIIATSAILHNCPELFYMMFSKSNTSSFKVFDLILKTQNLNRTQKGDIIRSALSKIDELDREDICEFCWTTFKKGGMTTISTNLINNPKIGTFLFSFNNLKQIEDLVVSDPANSTVYMQFIRLGIEKSLYLSEELLEETVKIAVRAISLLGNDPQKGGDITATAVQLFKDVKAKSEKAAEKGFKSVNDREKQVAVGNTESAISKSATKKKVRTLRTFSSAVRKTQDEEWQSLD</sequence>
<evidence type="ECO:0000313" key="2">
    <source>
        <dbReference type="Proteomes" id="UP000001542"/>
    </source>
</evidence>
<keyword evidence="2" id="KW-1185">Reference proteome</keyword>
<dbReference type="KEGG" id="tva:4746907"/>
<dbReference type="OrthoDB" id="10690697at2759"/>
<dbReference type="VEuPathDB" id="TrichDB:TVAGG3_0668460"/>
<dbReference type="InterPro" id="IPR016024">
    <property type="entry name" value="ARM-type_fold"/>
</dbReference>
<gene>
    <name evidence="1" type="ORF">TVAG_037230</name>
</gene>
<protein>
    <submittedName>
        <fullName evidence="1">Uncharacterized protein</fullName>
    </submittedName>
</protein>
<dbReference type="SUPFAM" id="SSF48371">
    <property type="entry name" value="ARM repeat"/>
    <property type="match status" value="1"/>
</dbReference>
<organism evidence="1 2">
    <name type="scientific">Trichomonas vaginalis (strain ATCC PRA-98 / G3)</name>
    <dbReference type="NCBI Taxonomy" id="412133"/>
    <lineage>
        <taxon>Eukaryota</taxon>
        <taxon>Metamonada</taxon>
        <taxon>Parabasalia</taxon>
        <taxon>Trichomonadida</taxon>
        <taxon>Trichomonadidae</taxon>
        <taxon>Trichomonas</taxon>
    </lineage>
</organism>
<evidence type="ECO:0000313" key="1">
    <source>
        <dbReference type="EMBL" id="EAX89238.1"/>
    </source>
</evidence>
<dbReference type="EMBL" id="DS114220">
    <property type="protein sequence ID" value="EAX89238.1"/>
    <property type="molecule type" value="Genomic_DNA"/>
</dbReference>